<keyword evidence="2" id="KW-1185">Reference proteome</keyword>
<evidence type="ECO:0000313" key="2">
    <source>
        <dbReference type="Proteomes" id="UP001732700"/>
    </source>
</evidence>
<reference evidence="1" key="2">
    <citation type="submission" date="2025-09" db="UniProtKB">
        <authorList>
            <consortium name="EnsemblPlants"/>
        </authorList>
    </citation>
    <scope>IDENTIFICATION</scope>
</reference>
<organism evidence="1 2">
    <name type="scientific">Avena sativa</name>
    <name type="common">Oat</name>
    <dbReference type="NCBI Taxonomy" id="4498"/>
    <lineage>
        <taxon>Eukaryota</taxon>
        <taxon>Viridiplantae</taxon>
        <taxon>Streptophyta</taxon>
        <taxon>Embryophyta</taxon>
        <taxon>Tracheophyta</taxon>
        <taxon>Spermatophyta</taxon>
        <taxon>Magnoliopsida</taxon>
        <taxon>Liliopsida</taxon>
        <taxon>Poales</taxon>
        <taxon>Poaceae</taxon>
        <taxon>BOP clade</taxon>
        <taxon>Pooideae</taxon>
        <taxon>Poodae</taxon>
        <taxon>Poeae</taxon>
        <taxon>Poeae Chloroplast Group 1 (Aveneae type)</taxon>
        <taxon>Aveninae</taxon>
        <taxon>Avena</taxon>
    </lineage>
</organism>
<name>A0ACD5U2X4_AVESA</name>
<evidence type="ECO:0000313" key="1">
    <source>
        <dbReference type="EnsemblPlants" id="AVESA.00010b.r2.1DG0167780.1.CDS"/>
    </source>
</evidence>
<proteinExistence type="predicted"/>
<protein>
    <submittedName>
        <fullName evidence="1">Uncharacterized protein</fullName>
    </submittedName>
</protein>
<sequence length="524" mass="57143">MLKPALGRGRIRCVAATTLDEYSKYIEKDTALERRFQKVHVEEPSAQATISILRGLKKRYEEHHGLEIQDAAIVAAAQLAARYITGRQFPDKAIDLIDEACATAAKRMMQIGKQEKEVDAVLPTSPNAVNEAIVSPNEVAQVVSRWTGIPVTTLDQGEKDKLIDLAARLHERVIGQDEAVNKVARAVLRSRTGLGQPGQPIGSFLFLGSTGVGKTELAKALAEQLFDSEKMLVRIDMSEYVGAGSVWRLIGAPPGSYEHQDGGQLTEKVRNRPYSVILFDEVEKADSSVLNVFLQLLDDGMLTDGKGRTVDFKNTIIIMTSNLGTEHLIAGMSGGNTMEIARDLLMKQVKKHFKPELLNRLSAIVVFEQLSRDQLKEIVAIQMKSVIARVAAKGMSLCASDSALDVILSESYNPMYGARPIRRWVQENVVTAISEMLVRGEVGAGTTISIDATNDKKRLTYDVVKEVADPVAGLPGVSVDDSDDMVMVTPAANGNTPEEMRPSETIPPCVTSGSGLNLYWPTKS</sequence>
<accession>A0ACD5U2X4</accession>
<reference evidence="1" key="1">
    <citation type="submission" date="2021-05" db="EMBL/GenBank/DDBJ databases">
        <authorList>
            <person name="Scholz U."/>
            <person name="Mascher M."/>
            <person name="Fiebig A."/>
        </authorList>
    </citation>
    <scope>NUCLEOTIDE SEQUENCE [LARGE SCALE GENOMIC DNA]</scope>
</reference>
<dbReference type="Proteomes" id="UP001732700">
    <property type="component" value="Chromosome 1D"/>
</dbReference>
<dbReference type="EnsemblPlants" id="AVESA.00010b.r2.1DG0167780.1">
    <property type="protein sequence ID" value="AVESA.00010b.r2.1DG0167780.1.CDS"/>
    <property type="gene ID" value="AVESA.00010b.r2.1DG0167780"/>
</dbReference>